<dbReference type="HOGENOM" id="CLU_821482_0_0_1"/>
<sequence length="338" mass="36085">MQHRNRERHKEPAHPGKTAAELRWRTCPCPEIQDTVPIARVPSSNLALERVQDSPLAPSHPIPSTISDSYHTKKTLYDTARIASHQALLLLGRRSRRPERLDPLLRALVQHLLQVLSHQPPVGLHAAQVPAQLLPQHLQHQRRQLPAALRHDHDGRSGRRRPRPRLASALAVSVDLEIALRGVGGGGGGGSVPRRGHEPARRAVPADLVQAVGHGVEAGVGDEGERDGGGGDAVGDGCRAGGAGPGGGGPDCVDLERWVWVSACPVDGKGRGERGRGSDGREGGKGDVRPVTNVRTSKARTNGRRPVAMTPCLMAPDLAALRSALKRCWRSSAGKFDG</sequence>
<gene>
    <name evidence="2" type="ORF">HETIRDRAFT_322548</name>
</gene>
<dbReference type="Proteomes" id="UP000030671">
    <property type="component" value="Unassembled WGS sequence"/>
</dbReference>
<accession>W4K0Y1</accession>
<dbReference type="AlphaFoldDB" id="W4K0Y1"/>
<reference evidence="2 3" key="1">
    <citation type="journal article" date="2012" name="New Phytol.">
        <title>Insight into trade-off between wood decay and parasitism from the genome of a fungal forest pathogen.</title>
        <authorList>
            <person name="Olson A."/>
            <person name="Aerts A."/>
            <person name="Asiegbu F."/>
            <person name="Belbahri L."/>
            <person name="Bouzid O."/>
            <person name="Broberg A."/>
            <person name="Canback B."/>
            <person name="Coutinho P.M."/>
            <person name="Cullen D."/>
            <person name="Dalman K."/>
            <person name="Deflorio G."/>
            <person name="van Diepen L.T."/>
            <person name="Dunand C."/>
            <person name="Duplessis S."/>
            <person name="Durling M."/>
            <person name="Gonthier P."/>
            <person name="Grimwood J."/>
            <person name="Fossdal C.G."/>
            <person name="Hansson D."/>
            <person name="Henrissat B."/>
            <person name="Hietala A."/>
            <person name="Himmelstrand K."/>
            <person name="Hoffmeister D."/>
            <person name="Hogberg N."/>
            <person name="James T.Y."/>
            <person name="Karlsson M."/>
            <person name="Kohler A."/>
            <person name="Kues U."/>
            <person name="Lee Y.H."/>
            <person name="Lin Y.C."/>
            <person name="Lind M."/>
            <person name="Lindquist E."/>
            <person name="Lombard V."/>
            <person name="Lucas S."/>
            <person name="Lunden K."/>
            <person name="Morin E."/>
            <person name="Murat C."/>
            <person name="Park J."/>
            <person name="Raffaello T."/>
            <person name="Rouze P."/>
            <person name="Salamov A."/>
            <person name="Schmutz J."/>
            <person name="Solheim H."/>
            <person name="Stahlberg J."/>
            <person name="Velez H."/>
            <person name="de Vries R.P."/>
            <person name="Wiebenga A."/>
            <person name="Woodward S."/>
            <person name="Yakovlev I."/>
            <person name="Garbelotto M."/>
            <person name="Martin F."/>
            <person name="Grigoriev I.V."/>
            <person name="Stenlid J."/>
        </authorList>
    </citation>
    <scope>NUCLEOTIDE SEQUENCE [LARGE SCALE GENOMIC DNA]</scope>
    <source>
        <strain evidence="2 3">TC 32-1</strain>
    </source>
</reference>
<dbReference type="KEGG" id="hir:HETIRDRAFT_322548"/>
<dbReference type="EMBL" id="KI925460">
    <property type="protein sequence ID" value="ETW79457.1"/>
    <property type="molecule type" value="Genomic_DNA"/>
</dbReference>
<proteinExistence type="predicted"/>
<evidence type="ECO:0000313" key="2">
    <source>
        <dbReference type="EMBL" id="ETW79457.1"/>
    </source>
</evidence>
<name>W4K0Y1_HETIT</name>
<protein>
    <submittedName>
        <fullName evidence="2">Uncharacterized protein</fullName>
    </submittedName>
</protein>
<keyword evidence="3" id="KW-1185">Reference proteome</keyword>
<feature type="region of interest" description="Disordered" evidence="1">
    <location>
        <begin position="217"/>
        <end position="249"/>
    </location>
</feature>
<evidence type="ECO:0000256" key="1">
    <source>
        <dbReference type="SAM" id="MobiDB-lite"/>
    </source>
</evidence>
<dbReference type="GeneID" id="20670871"/>
<feature type="compositionally biased region" description="Basic and acidic residues" evidence="1">
    <location>
        <begin position="268"/>
        <end position="288"/>
    </location>
</feature>
<evidence type="ECO:0000313" key="3">
    <source>
        <dbReference type="Proteomes" id="UP000030671"/>
    </source>
</evidence>
<organism evidence="2 3">
    <name type="scientific">Heterobasidion irregulare (strain TC 32-1)</name>
    <dbReference type="NCBI Taxonomy" id="747525"/>
    <lineage>
        <taxon>Eukaryota</taxon>
        <taxon>Fungi</taxon>
        <taxon>Dikarya</taxon>
        <taxon>Basidiomycota</taxon>
        <taxon>Agaricomycotina</taxon>
        <taxon>Agaricomycetes</taxon>
        <taxon>Russulales</taxon>
        <taxon>Bondarzewiaceae</taxon>
        <taxon>Heterobasidion</taxon>
        <taxon>Heterobasidion annosum species complex</taxon>
    </lineage>
</organism>
<feature type="compositionally biased region" description="Gly residues" evidence="1">
    <location>
        <begin position="230"/>
        <end position="249"/>
    </location>
</feature>
<dbReference type="RefSeq" id="XP_009548044.1">
    <property type="nucleotide sequence ID" value="XM_009549749.1"/>
</dbReference>
<feature type="region of interest" description="Disordered" evidence="1">
    <location>
        <begin position="268"/>
        <end position="303"/>
    </location>
</feature>
<dbReference type="InParanoid" id="W4K0Y1"/>
<feature type="region of interest" description="Disordered" evidence="1">
    <location>
        <begin position="138"/>
        <end position="166"/>
    </location>
</feature>